<dbReference type="RefSeq" id="WP_247245860.1">
    <property type="nucleotide sequence ID" value="NZ_JALJRA010000021.1"/>
</dbReference>
<proteinExistence type="predicted"/>
<dbReference type="Proteomes" id="UP001549031">
    <property type="component" value="Unassembled WGS sequence"/>
</dbReference>
<organism evidence="1 2">
    <name type="scientific">Pseudorhizobium tarimense</name>
    <dbReference type="NCBI Taxonomy" id="1079109"/>
    <lineage>
        <taxon>Bacteria</taxon>
        <taxon>Pseudomonadati</taxon>
        <taxon>Pseudomonadota</taxon>
        <taxon>Alphaproteobacteria</taxon>
        <taxon>Hyphomicrobiales</taxon>
        <taxon>Rhizobiaceae</taxon>
        <taxon>Rhizobium/Agrobacterium group</taxon>
        <taxon>Pseudorhizobium</taxon>
    </lineage>
</organism>
<evidence type="ECO:0000313" key="1">
    <source>
        <dbReference type="EMBL" id="MET3588156.1"/>
    </source>
</evidence>
<dbReference type="EMBL" id="JBEPLJ010000020">
    <property type="protein sequence ID" value="MET3588156.1"/>
    <property type="molecule type" value="Genomic_DNA"/>
</dbReference>
<accession>A0ABV2HC74</accession>
<gene>
    <name evidence="1" type="ORF">ABID21_004289</name>
</gene>
<reference evidence="1 2" key="1">
    <citation type="submission" date="2024-06" db="EMBL/GenBank/DDBJ databases">
        <title>Genomic Encyclopedia of Type Strains, Phase IV (KMG-IV): sequencing the most valuable type-strain genomes for metagenomic binning, comparative biology and taxonomic classification.</title>
        <authorList>
            <person name="Goeker M."/>
        </authorList>
    </citation>
    <scope>NUCLEOTIDE SEQUENCE [LARGE SCALE GENOMIC DNA]</scope>
    <source>
        <strain evidence="1 2">DSM 105042</strain>
    </source>
</reference>
<protein>
    <submittedName>
        <fullName evidence="1">Uncharacterized protein</fullName>
    </submittedName>
</protein>
<name>A0ABV2HC74_9HYPH</name>
<comment type="caution">
    <text evidence="1">The sequence shown here is derived from an EMBL/GenBank/DDBJ whole genome shotgun (WGS) entry which is preliminary data.</text>
</comment>
<evidence type="ECO:0000313" key="2">
    <source>
        <dbReference type="Proteomes" id="UP001549031"/>
    </source>
</evidence>
<keyword evidence="2" id="KW-1185">Reference proteome</keyword>
<sequence>MRINLACLCSLVKGVENDADVLIHRSRGWQVAPLDARGPALQLCRKKRCVRV</sequence>